<dbReference type="GO" id="GO:0005737">
    <property type="term" value="C:cytoplasm"/>
    <property type="evidence" value="ECO:0007669"/>
    <property type="project" value="TreeGrafter"/>
</dbReference>
<sequence length="334" mass="35512">MIRRRMGATGPEVSAIGLGCMGMSFAYGGRDDAESTRTLHRALDLGVNHLDTADMYGAGANERLLSPVVRARRDEVFLATKFGNRTSGDSFGGTGTPGAYVDSSAAWAREACDASLGRLGVDTIDLYYLHRRDPRTPIEETVGALAELVEAGKVRLIGLSEVSPATLRAAHAVHPVTAVQMEYSLFTRDVEGEMLDTCRELGVALVAYSPVGRGLLTGAISGRDQLAADDWRAGVPRFAEGNLDANLRLVAAVRAVAEEIGCTPAQAALAWLLAQGEDILPIPGTKRVRYLEENAAAADIRLTPEQRDRLGAAVPVGAVAGERYPEASMRTVGH</sequence>
<evidence type="ECO:0000313" key="4">
    <source>
        <dbReference type="Proteomes" id="UP000198228"/>
    </source>
</evidence>
<dbReference type="InterPro" id="IPR050791">
    <property type="entry name" value="Aldo-Keto_reductase"/>
</dbReference>
<evidence type="ECO:0000256" key="1">
    <source>
        <dbReference type="ARBA" id="ARBA00023002"/>
    </source>
</evidence>
<gene>
    <name evidence="3" type="ORF">GA0074696_2393</name>
</gene>
<accession>A0A1C4X7I5</accession>
<dbReference type="Pfam" id="PF00248">
    <property type="entry name" value="Aldo_ket_red"/>
    <property type="match status" value="1"/>
</dbReference>
<dbReference type="CDD" id="cd19076">
    <property type="entry name" value="AKR_AKR13A_13D"/>
    <property type="match status" value="1"/>
</dbReference>
<dbReference type="PANTHER" id="PTHR43625:SF40">
    <property type="entry name" value="ALDO-KETO REDUCTASE YAKC [NADP(+)]"/>
    <property type="match status" value="1"/>
</dbReference>
<evidence type="ECO:0000259" key="2">
    <source>
        <dbReference type="Pfam" id="PF00248"/>
    </source>
</evidence>
<dbReference type="GO" id="GO:0016491">
    <property type="term" value="F:oxidoreductase activity"/>
    <property type="evidence" value="ECO:0007669"/>
    <property type="project" value="UniProtKB-KW"/>
</dbReference>
<reference evidence="3 4" key="1">
    <citation type="submission" date="2016-06" db="EMBL/GenBank/DDBJ databases">
        <authorList>
            <person name="Kjaerup R.B."/>
            <person name="Dalgaard T.S."/>
            <person name="Juul-Madsen H.R."/>
        </authorList>
    </citation>
    <scope>NUCLEOTIDE SEQUENCE [LARGE SCALE GENOMIC DNA]</scope>
    <source>
        <strain evidence="3 4">DSM 43821</strain>
    </source>
</reference>
<dbReference type="EMBL" id="LT607410">
    <property type="protein sequence ID" value="SCF04438.1"/>
    <property type="molecule type" value="Genomic_DNA"/>
</dbReference>
<dbReference type="InterPro" id="IPR023210">
    <property type="entry name" value="NADP_OxRdtase_dom"/>
</dbReference>
<dbReference type="Proteomes" id="UP000198228">
    <property type="component" value="Chromosome I"/>
</dbReference>
<dbReference type="Gene3D" id="3.20.20.100">
    <property type="entry name" value="NADP-dependent oxidoreductase domain"/>
    <property type="match status" value="1"/>
</dbReference>
<proteinExistence type="predicted"/>
<dbReference type="InterPro" id="IPR036812">
    <property type="entry name" value="NAD(P)_OxRdtase_dom_sf"/>
</dbReference>
<protein>
    <submittedName>
        <fullName evidence="3">Predicted oxidoreductase</fullName>
    </submittedName>
</protein>
<name>A0A1C4X7I5_9ACTN</name>
<feature type="domain" description="NADP-dependent oxidoreductase" evidence="2">
    <location>
        <begin position="16"/>
        <end position="310"/>
    </location>
</feature>
<evidence type="ECO:0000313" key="3">
    <source>
        <dbReference type="EMBL" id="SCF04438.1"/>
    </source>
</evidence>
<dbReference type="PANTHER" id="PTHR43625">
    <property type="entry name" value="AFLATOXIN B1 ALDEHYDE REDUCTASE"/>
    <property type="match status" value="1"/>
</dbReference>
<organism evidence="3 4">
    <name type="scientific">Micromonospora purpureochromogenes</name>
    <dbReference type="NCBI Taxonomy" id="47872"/>
    <lineage>
        <taxon>Bacteria</taxon>
        <taxon>Bacillati</taxon>
        <taxon>Actinomycetota</taxon>
        <taxon>Actinomycetes</taxon>
        <taxon>Micromonosporales</taxon>
        <taxon>Micromonosporaceae</taxon>
        <taxon>Micromonospora</taxon>
    </lineage>
</organism>
<dbReference type="SUPFAM" id="SSF51430">
    <property type="entry name" value="NAD(P)-linked oxidoreductase"/>
    <property type="match status" value="1"/>
</dbReference>
<dbReference type="RefSeq" id="WP_088961163.1">
    <property type="nucleotide sequence ID" value="NZ_LT607410.1"/>
</dbReference>
<dbReference type="AlphaFoldDB" id="A0A1C4X7I5"/>
<keyword evidence="1" id="KW-0560">Oxidoreductase</keyword>